<keyword evidence="1" id="KW-0812">Transmembrane</keyword>
<sequence length="62" mass="7203">MFIFLIVTQVIIYGLTLYYFVQHGKTGKHKSTFRVLLFFLIFLSATLLILTGTPTKYPINFI</sequence>
<keyword evidence="1" id="KW-1133">Transmembrane helix</keyword>
<dbReference type="Proteomes" id="UP000222168">
    <property type="component" value="Unassembled WGS sequence"/>
</dbReference>
<reference evidence="2 3" key="1">
    <citation type="journal article" date="2017" name="Nat. Microbiol.">
        <title>Natural product diversity associated with the nematode symbionts Photorhabdus and Xenorhabdus.</title>
        <authorList>
            <person name="Tobias N.J."/>
            <person name="Wolff H."/>
            <person name="Djahanschiri B."/>
            <person name="Grundmann F."/>
            <person name="Kronenwerth M."/>
            <person name="Shi Y.M."/>
            <person name="Simonyi S."/>
            <person name="Grun P."/>
            <person name="Shapiro-Ilan D."/>
            <person name="Pidot S.J."/>
            <person name="Stinear T.P."/>
            <person name="Ebersberger I."/>
            <person name="Bode H.B."/>
        </authorList>
    </citation>
    <scope>NUCLEOTIDE SEQUENCE [LARGE SCALE GENOMIC DNA]</scope>
    <source>
        <strain evidence="2 3">DSM 22670</strain>
    </source>
</reference>
<accession>A0A2D0K7T7</accession>
<proteinExistence type="predicted"/>
<evidence type="ECO:0000313" key="2">
    <source>
        <dbReference type="EMBL" id="PHM59508.1"/>
    </source>
</evidence>
<dbReference type="EMBL" id="NJAK01000003">
    <property type="protein sequence ID" value="PHM59508.1"/>
    <property type="molecule type" value="Genomic_DNA"/>
</dbReference>
<name>A0A2D0K7T7_9GAMM</name>
<evidence type="ECO:0000313" key="3">
    <source>
        <dbReference type="Proteomes" id="UP000222168"/>
    </source>
</evidence>
<protein>
    <submittedName>
        <fullName evidence="2">Uncharacterized protein</fullName>
    </submittedName>
</protein>
<dbReference type="AlphaFoldDB" id="A0A2D0K7T7"/>
<feature type="transmembrane region" description="Helical" evidence="1">
    <location>
        <begin position="6"/>
        <end position="21"/>
    </location>
</feature>
<keyword evidence="1" id="KW-0472">Membrane</keyword>
<organism evidence="2 3">
    <name type="scientific">Xenorhabdus ishibashii</name>
    <dbReference type="NCBI Taxonomy" id="1034471"/>
    <lineage>
        <taxon>Bacteria</taxon>
        <taxon>Pseudomonadati</taxon>
        <taxon>Pseudomonadota</taxon>
        <taxon>Gammaproteobacteria</taxon>
        <taxon>Enterobacterales</taxon>
        <taxon>Morganellaceae</taxon>
        <taxon>Xenorhabdus</taxon>
    </lineage>
</organism>
<gene>
    <name evidence="2" type="ORF">Xish_03626</name>
</gene>
<comment type="caution">
    <text evidence="2">The sequence shown here is derived from an EMBL/GenBank/DDBJ whole genome shotgun (WGS) entry which is preliminary data.</text>
</comment>
<feature type="transmembrane region" description="Helical" evidence="1">
    <location>
        <begin position="33"/>
        <end position="52"/>
    </location>
</feature>
<keyword evidence="3" id="KW-1185">Reference proteome</keyword>
<evidence type="ECO:0000256" key="1">
    <source>
        <dbReference type="SAM" id="Phobius"/>
    </source>
</evidence>